<feature type="compositionally biased region" description="Basic and acidic residues" evidence="1">
    <location>
        <begin position="164"/>
        <end position="179"/>
    </location>
</feature>
<gene>
    <name evidence="2" type="ORF">B0T22DRAFT_436554</name>
</gene>
<proteinExistence type="predicted"/>
<evidence type="ECO:0000313" key="3">
    <source>
        <dbReference type="Proteomes" id="UP001270362"/>
    </source>
</evidence>
<sequence length="379" mass="41887">MPPNKNSRTYRNRAADILIAQYNAGMALRAYGWDLIENHNGGKDDAEHTRTNVEGGAHITTRLNPEALAKYRQFEKDNAPPSLDELESMEWEDDPEMGERFTKSNPIMPTPFPDPMSLATHEDLVNFRFVYPQAERRPSPSPTPEPEPEPTPDDEGMSLPSGSKDSDSTKPSDGKKRPGPEPSTDSDSTEPSPERAQHGSQFDDKPPTKIRLIGAWKNGRKANDRLAQLPAPAPGYSSTPLPDQSKPKPPSWIIILKIPGHSSRASSSHDSHQENAFKPSASSDEGQDAEGKPAAGPGRPTRMSKDKAMSDITNQYEINPVTRRPISWKRTAWLGRDRHSTMNPMNQESSDNETTGKDSRTEQQRHEEEVSASSGLLGP</sequence>
<dbReference type="AlphaFoldDB" id="A0AAE0XHJ3"/>
<feature type="compositionally biased region" description="Low complexity" evidence="1">
    <location>
        <begin position="182"/>
        <end position="191"/>
    </location>
</feature>
<dbReference type="Proteomes" id="UP001270362">
    <property type="component" value="Unassembled WGS sequence"/>
</dbReference>
<reference evidence="2" key="1">
    <citation type="journal article" date="2023" name="Mol. Phylogenet. Evol.">
        <title>Genome-scale phylogeny and comparative genomics of the fungal order Sordariales.</title>
        <authorList>
            <person name="Hensen N."/>
            <person name="Bonometti L."/>
            <person name="Westerberg I."/>
            <person name="Brannstrom I.O."/>
            <person name="Guillou S."/>
            <person name="Cros-Aarteil S."/>
            <person name="Calhoun S."/>
            <person name="Haridas S."/>
            <person name="Kuo A."/>
            <person name="Mondo S."/>
            <person name="Pangilinan J."/>
            <person name="Riley R."/>
            <person name="LaButti K."/>
            <person name="Andreopoulos B."/>
            <person name="Lipzen A."/>
            <person name="Chen C."/>
            <person name="Yan M."/>
            <person name="Daum C."/>
            <person name="Ng V."/>
            <person name="Clum A."/>
            <person name="Steindorff A."/>
            <person name="Ohm R.A."/>
            <person name="Martin F."/>
            <person name="Silar P."/>
            <person name="Natvig D.O."/>
            <person name="Lalanne C."/>
            <person name="Gautier V."/>
            <person name="Ament-Velasquez S.L."/>
            <person name="Kruys A."/>
            <person name="Hutchinson M.I."/>
            <person name="Powell A.J."/>
            <person name="Barry K."/>
            <person name="Miller A.N."/>
            <person name="Grigoriev I.V."/>
            <person name="Debuchy R."/>
            <person name="Gladieux P."/>
            <person name="Hiltunen Thoren M."/>
            <person name="Johannesson H."/>
        </authorList>
    </citation>
    <scope>NUCLEOTIDE SEQUENCE</scope>
    <source>
        <strain evidence="2">CBS 314.62</strain>
    </source>
</reference>
<dbReference type="EMBL" id="JAULSO010000001">
    <property type="protein sequence ID" value="KAK3693366.1"/>
    <property type="molecule type" value="Genomic_DNA"/>
</dbReference>
<feature type="region of interest" description="Disordered" evidence="1">
    <location>
        <begin position="77"/>
        <end position="118"/>
    </location>
</feature>
<feature type="compositionally biased region" description="Acidic residues" evidence="1">
    <location>
        <begin position="84"/>
        <end position="96"/>
    </location>
</feature>
<feature type="compositionally biased region" description="Acidic residues" evidence="1">
    <location>
        <begin position="146"/>
        <end position="156"/>
    </location>
</feature>
<keyword evidence="3" id="KW-1185">Reference proteome</keyword>
<reference evidence="2" key="2">
    <citation type="submission" date="2023-06" db="EMBL/GenBank/DDBJ databases">
        <authorList>
            <consortium name="Lawrence Berkeley National Laboratory"/>
            <person name="Haridas S."/>
            <person name="Hensen N."/>
            <person name="Bonometti L."/>
            <person name="Westerberg I."/>
            <person name="Brannstrom I.O."/>
            <person name="Guillou S."/>
            <person name="Cros-Aarteil S."/>
            <person name="Calhoun S."/>
            <person name="Kuo A."/>
            <person name="Mondo S."/>
            <person name="Pangilinan J."/>
            <person name="Riley R."/>
            <person name="Labutti K."/>
            <person name="Andreopoulos B."/>
            <person name="Lipzen A."/>
            <person name="Chen C."/>
            <person name="Yanf M."/>
            <person name="Daum C."/>
            <person name="Ng V."/>
            <person name="Clum A."/>
            <person name="Steindorff A."/>
            <person name="Ohm R."/>
            <person name="Martin F."/>
            <person name="Silar P."/>
            <person name="Natvig D."/>
            <person name="Lalanne C."/>
            <person name="Gautier V."/>
            <person name="Ament-Velasquez S.L."/>
            <person name="Kruys A."/>
            <person name="Hutchinson M.I."/>
            <person name="Powell A.J."/>
            <person name="Barry K."/>
            <person name="Miller A.N."/>
            <person name="Grigoriev I.V."/>
            <person name="Debuchy R."/>
            <person name="Gladieux P."/>
            <person name="Thoren M.H."/>
            <person name="Johannesson H."/>
        </authorList>
    </citation>
    <scope>NUCLEOTIDE SEQUENCE</scope>
    <source>
        <strain evidence="2">CBS 314.62</strain>
    </source>
</reference>
<feature type="compositionally biased region" description="Basic and acidic residues" evidence="1">
    <location>
        <begin position="192"/>
        <end position="207"/>
    </location>
</feature>
<comment type="caution">
    <text evidence="2">The sequence shown here is derived from an EMBL/GenBank/DDBJ whole genome shotgun (WGS) entry which is preliminary data.</text>
</comment>
<evidence type="ECO:0000256" key="1">
    <source>
        <dbReference type="SAM" id="MobiDB-lite"/>
    </source>
</evidence>
<feature type="compositionally biased region" description="Polar residues" evidence="1">
    <location>
        <begin position="341"/>
        <end position="353"/>
    </location>
</feature>
<organism evidence="2 3">
    <name type="scientific">Podospora appendiculata</name>
    <dbReference type="NCBI Taxonomy" id="314037"/>
    <lineage>
        <taxon>Eukaryota</taxon>
        <taxon>Fungi</taxon>
        <taxon>Dikarya</taxon>
        <taxon>Ascomycota</taxon>
        <taxon>Pezizomycotina</taxon>
        <taxon>Sordariomycetes</taxon>
        <taxon>Sordariomycetidae</taxon>
        <taxon>Sordariales</taxon>
        <taxon>Podosporaceae</taxon>
        <taxon>Podospora</taxon>
    </lineage>
</organism>
<accession>A0AAE0XHJ3</accession>
<name>A0AAE0XHJ3_9PEZI</name>
<evidence type="ECO:0000313" key="2">
    <source>
        <dbReference type="EMBL" id="KAK3693366.1"/>
    </source>
</evidence>
<feature type="region of interest" description="Disordered" evidence="1">
    <location>
        <begin position="132"/>
        <end position="379"/>
    </location>
</feature>
<feature type="compositionally biased region" description="Basic and acidic residues" evidence="1">
    <location>
        <begin position="354"/>
        <end position="369"/>
    </location>
</feature>
<protein>
    <submittedName>
        <fullName evidence="2">Uncharacterized protein</fullName>
    </submittedName>
</protein>